<proteinExistence type="predicted"/>
<keyword evidence="2" id="KW-0732">Signal</keyword>
<dbReference type="RefSeq" id="XP_020428064.1">
    <property type="nucleotide sequence ID" value="XM_020581277.1"/>
</dbReference>
<accession>D3BR98</accession>
<evidence type="ECO:0000313" key="5">
    <source>
        <dbReference type="Proteomes" id="UP000001396"/>
    </source>
</evidence>
<evidence type="ECO:0000256" key="1">
    <source>
        <dbReference type="ARBA" id="ARBA00023157"/>
    </source>
</evidence>
<reference evidence="4 5" key="1">
    <citation type="journal article" date="2011" name="Genome Res.">
        <title>Phylogeny-wide analysis of social amoeba genomes highlights ancient origins for complex intercellular communication.</title>
        <authorList>
            <person name="Heidel A.J."/>
            <person name="Lawal H.M."/>
            <person name="Felder M."/>
            <person name="Schilde C."/>
            <person name="Helps N.R."/>
            <person name="Tunggal B."/>
            <person name="Rivero F."/>
            <person name="John U."/>
            <person name="Schleicher M."/>
            <person name="Eichinger L."/>
            <person name="Platzer M."/>
            <person name="Noegel A.A."/>
            <person name="Schaap P."/>
            <person name="Gloeckner G."/>
        </authorList>
    </citation>
    <scope>NUCLEOTIDE SEQUENCE [LARGE SCALE GENOMIC DNA]</scope>
    <source>
        <strain evidence="5">ATCC 26659 / Pp 5 / PN500</strain>
    </source>
</reference>
<dbReference type="InParanoid" id="D3BR98"/>
<dbReference type="AlphaFoldDB" id="D3BR98"/>
<keyword evidence="1" id="KW-1015">Disulfide bond</keyword>
<name>D3BR98_HETP5</name>
<dbReference type="OMA" id="CEINDNG"/>
<organism evidence="4 5">
    <name type="scientific">Heterostelium pallidum (strain ATCC 26659 / Pp 5 / PN500)</name>
    <name type="common">Cellular slime mold</name>
    <name type="synonym">Polysphondylium pallidum</name>
    <dbReference type="NCBI Taxonomy" id="670386"/>
    <lineage>
        <taxon>Eukaryota</taxon>
        <taxon>Amoebozoa</taxon>
        <taxon>Evosea</taxon>
        <taxon>Eumycetozoa</taxon>
        <taxon>Dictyostelia</taxon>
        <taxon>Acytosteliales</taxon>
        <taxon>Acytosteliaceae</taxon>
        <taxon>Heterostelium</taxon>
    </lineage>
</organism>
<dbReference type="PROSITE" id="PS50015">
    <property type="entry name" value="SAP_B"/>
    <property type="match status" value="1"/>
</dbReference>
<evidence type="ECO:0000256" key="2">
    <source>
        <dbReference type="SAM" id="SignalP"/>
    </source>
</evidence>
<protein>
    <recommendedName>
        <fullName evidence="3">Saposin B-type domain-containing protein</fullName>
    </recommendedName>
</protein>
<evidence type="ECO:0000313" key="4">
    <source>
        <dbReference type="EMBL" id="EFA75930.1"/>
    </source>
</evidence>
<dbReference type="GeneID" id="31365973"/>
<feature type="chain" id="PRO_5003041495" description="Saposin B-type domain-containing protein" evidence="2">
    <location>
        <begin position="21"/>
        <end position="254"/>
    </location>
</feature>
<comment type="caution">
    <text evidence="4">The sequence shown here is derived from an EMBL/GenBank/DDBJ whole genome shotgun (WGS) entry which is preliminary data.</text>
</comment>
<gene>
    <name evidence="4" type="ORF">PPL_10504</name>
</gene>
<feature type="signal peptide" evidence="2">
    <location>
        <begin position="1"/>
        <end position="20"/>
    </location>
</feature>
<sequence length="254" mass="27841">MNFKLLSLLIILTFASTTFSTKIKSFVGLRELTHQIEGYEICDKCYTFVEDNIHSTVNNIIHGGNKSCSDICSVLNSTSYDVCETMCETLGLELFMVLFSVVDPDPVYICELLKVCEINDNGFANVTSVTVSPTSAPQNTSFNVNVDYSVSSELGTGTIQVQVWAPGDGQVVTLNYLLEETTVGQYTQSFIIETYPNDNCNFTAGLYMVDVLICEGSCQSTHPHSKIYNLERSQFTITGNGGSGSGSSGSYLFW</sequence>
<feature type="domain" description="Saposin B-type" evidence="3">
    <location>
        <begin position="38"/>
        <end position="120"/>
    </location>
</feature>
<dbReference type="Proteomes" id="UP000001396">
    <property type="component" value="Unassembled WGS sequence"/>
</dbReference>
<dbReference type="InterPro" id="IPR008139">
    <property type="entry name" value="SaposinB_dom"/>
</dbReference>
<dbReference type="EMBL" id="ADBJ01000050">
    <property type="protein sequence ID" value="EFA75930.1"/>
    <property type="molecule type" value="Genomic_DNA"/>
</dbReference>
<evidence type="ECO:0000259" key="3">
    <source>
        <dbReference type="PROSITE" id="PS50015"/>
    </source>
</evidence>
<keyword evidence="5" id="KW-1185">Reference proteome</keyword>